<dbReference type="Proteomes" id="UP000252004">
    <property type="component" value="Chromosome"/>
</dbReference>
<accession>A0A344U0P9</accession>
<dbReference type="KEGG" id="sgz:C0216_14290"/>
<gene>
    <name evidence="1" type="ORF">C0216_14290</name>
</gene>
<dbReference type="AlphaFoldDB" id="A0A344U0P9"/>
<proteinExistence type="predicted"/>
<name>A0A344U0P9_9ACTN</name>
<sequence length="208" mass="23902">MDARDIADLEDKEYEELIVANAHPPARRPEVWAALTHPDNLGRTYDIITNVHQRTGNVLRKRKAERDLFQAQCFARGEEGKREWFATRAEYESWRKRAANFHQMIQRAISELGKVQRSVNRSANHRVAQEQRETLRRLALAVHRHQAAHATEGAAAAPIDHELWRMLDALTVPVGAEQEQVPLRTMLDIYWSEARPAEALNPPLSPRP</sequence>
<dbReference type="EMBL" id="CP030862">
    <property type="protein sequence ID" value="AXE24470.1"/>
    <property type="molecule type" value="Genomic_DNA"/>
</dbReference>
<protein>
    <submittedName>
        <fullName evidence="1">Uncharacterized protein</fullName>
    </submittedName>
</protein>
<dbReference type="OrthoDB" id="4118915at2"/>
<dbReference type="RefSeq" id="WP_114055657.1">
    <property type="nucleotide sequence ID" value="NZ_CP030862.1"/>
</dbReference>
<keyword evidence="2" id="KW-1185">Reference proteome</keyword>
<evidence type="ECO:0000313" key="1">
    <source>
        <dbReference type="EMBL" id="AXE24470.1"/>
    </source>
</evidence>
<organism evidence="1 2">
    <name type="scientific">Streptomyces globosus</name>
    <dbReference type="NCBI Taxonomy" id="68209"/>
    <lineage>
        <taxon>Bacteria</taxon>
        <taxon>Bacillati</taxon>
        <taxon>Actinomycetota</taxon>
        <taxon>Actinomycetes</taxon>
        <taxon>Kitasatosporales</taxon>
        <taxon>Streptomycetaceae</taxon>
        <taxon>Streptomyces</taxon>
    </lineage>
</organism>
<reference evidence="1 2" key="1">
    <citation type="submission" date="2018-01" db="EMBL/GenBank/DDBJ databases">
        <title>Draft genome Sequence of streptomyces globosus LZH-48.</title>
        <authorList>
            <person name="Ran K."/>
            <person name="Li Z."/>
            <person name="Wei S."/>
            <person name="Dong R."/>
        </authorList>
    </citation>
    <scope>NUCLEOTIDE SEQUENCE [LARGE SCALE GENOMIC DNA]</scope>
    <source>
        <strain evidence="1 2">LZH-48</strain>
    </source>
</reference>
<evidence type="ECO:0000313" key="2">
    <source>
        <dbReference type="Proteomes" id="UP000252004"/>
    </source>
</evidence>